<organism evidence="2 3">
    <name type="scientific">Oceanobacillus luteolus</name>
    <dbReference type="NCBI Taxonomy" id="1274358"/>
    <lineage>
        <taxon>Bacteria</taxon>
        <taxon>Bacillati</taxon>
        <taxon>Bacillota</taxon>
        <taxon>Bacilli</taxon>
        <taxon>Bacillales</taxon>
        <taxon>Bacillaceae</taxon>
        <taxon>Oceanobacillus</taxon>
    </lineage>
</organism>
<evidence type="ECO:0000259" key="1">
    <source>
        <dbReference type="PROSITE" id="PS50943"/>
    </source>
</evidence>
<evidence type="ECO:0000313" key="3">
    <source>
        <dbReference type="Proteomes" id="UP001597221"/>
    </source>
</evidence>
<proteinExistence type="predicted"/>
<dbReference type="SUPFAM" id="SSF47413">
    <property type="entry name" value="lambda repressor-like DNA-binding domains"/>
    <property type="match status" value="1"/>
</dbReference>
<keyword evidence="3" id="KW-1185">Reference proteome</keyword>
<reference evidence="3" key="1">
    <citation type="journal article" date="2019" name="Int. J. Syst. Evol. Microbiol.">
        <title>The Global Catalogue of Microorganisms (GCM) 10K type strain sequencing project: providing services to taxonomists for standard genome sequencing and annotation.</title>
        <authorList>
            <consortium name="The Broad Institute Genomics Platform"/>
            <consortium name="The Broad Institute Genome Sequencing Center for Infectious Disease"/>
            <person name="Wu L."/>
            <person name="Ma J."/>
        </authorList>
    </citation>
    <scope>NUCLEOTIDE SEQUENCE [LARGE SCALE GENOMIC DNA]</scope>
    <source>
        <strain evidence="3">CGMCC 1.12376</strain>
    </source>
</reference>
<dbReference type="InterPro" id="IPR010982">
    <property type="entry name" value="Lambda_DNA-bd_dom_sf"/>
</dbReference>
<name>A0ABW4HU22_9BACI</name>
<dbReference type="CDD" id="cd00093">
    <property type="entry name" value="HTH_XRE"/>
    <property type="match status" value="1"/>
</dbReference>
<gene>
    <name evidence="2" type="ORF">ACFSBH_14410</name>
</gene>
<dbReference type="InterPro" id="IPR001387">
    <property type="entry name" value="Cro/C1-type_HTH"/>
</dbReference>
<protein>
    <submittedName>
        <fullName evidence="2">Helix-turn-helix domain-containing protein</fullName>
    </submittedName>
</protein>
<evidence type="ECO:0000313" key="2">
    <source>
        <dbReference type="EMBL" id="MFD1608815.1"/>
    </source>
</evidence>
<accession>A0ABW4HU22</accession>
<sequence>MTTIQDALKVRIINLCKERDINILKLSELSNVNQSTLNEFMQGRTKYPSINTIVKVANGLDMTLSEFFDDEVFEKIDLKN</sequence>
<dbReference type="RefSeq" id="WP_379598240.1">
    <property type="nucleotide sequence ID" value="NZ_JBHUDE010000134.1"/>
</dbReference>
<dbReference type="SMART" id="SM00530">
    <property type="entry name" value="HTH_XRE"/>
    <property type="match status" value="1"/>
</dbReference>
<comment type="caution">
    <text evidence="2">The sequence shown here is derived from an EMBL/GenBank/DDBJ whole genome shotgun (WGS) entry which is preliminary data.</text>
</comment>
<dbReference type="Pfam" id="PF13443">
    <property type="entry name" value="HTH_26"/>
    <property type="match status" value="1"/>
</dbReference>
<feature type="domain" description="HTH cro/C1-type" evidence="1">
    <location>
        <begin position="12"/>
        <end position="67"/>
    </location>
</feature>
<dbReference type="Gene3D" id="1.10.260.40">
    <property type="entry name" value="lambda repressor-like DNA-binding domains"/>
    <property type="match status" value="1"/>
</dbReference>
<dbReference type="PROSITE" id="PS50943">
    <property type="entry name" value="HTH_CROC1"/>
    <property type="match status" value="1"/>
</dbReference>
<dbReference type="EMBL" id="JBHUDE010000134">
    <property type="protein sequence ID" value="MFD1608815.1"/>
    <property type="molecule type" value="Genomic_DNA"/>
</dbReference>
<dbReference type="Proteomes" id="UP001597221">
    <property type="component" value="Unassembled WGS sequence"/>
</dbReference>